<gene>
    <name evidence="2" type="ORF">RUM44_006674</name>
</gene>
<protein>
    <submittedName>
        <fullName evidence="2">Uncharacterized protein</fullName>
    </submittedName>
</protein>
<comment type="caution">
    <text evidence="2">The sequence shown here is derived from an EMBL/GenBank/DDBJ whole genome shotgun (WGS) entry which is preliminary data.</text>
</comment>
<feature type="compositionally biased region" description="Basic and acidic residues" evidence="1">
    <location>
        <begin position="8"/>
        <end position="26"/>
    </location>
</feature>
<dbReference type="EMBL" id="JAWJWF010000048">
    <property type="protein sequence ID" value="KAK6620273.1"/>
    <property type="molecule type" value="Genomic_DNA"/>
</dbReference>
<feature type="region of interest" description="Disordered" evidence="1">
    <location>
        <begin position="1"/>
        <end position="39"/>
    </location>
</feature>
<sequence length="189" mass="21869">MEEEEENDGYHKDPKNSFEYQKKKMSENNGRSKRRACPPINFKPRFMNTKICLKLGWLHPPGSLLPRLTSSTHGKVPVTPVNATDSTDKKLLDGRIPPRVSRRTQMGRSETVNTGDATSQTFYYYKFPYLYGKYGECFLPKQLPLRVNNYEFNFYTAPTCEVAYLHVPVIVFGETLRSQVWNLQLFSCP</sequence>
<accession>A0ABR1AIT2</accession>
<keyword evidence="3" id="KW-1185">Reference proteome</keyword>
<organism evidence="2 3">
    <name type="scientific">Polyplax serrata</name>
    <name type="common">Common mouse louse</name>
    <dbReference type="NCBI Taxonomy" id="468196"/>
    <lineage>
        <taxon>Eukaryota</taxon>
        <taxon>Metazoa</taxon>
        <taxon>Ecdysozoa</taxon>
        <taxon>Arthropoda</taxon>
        <taxon>Hexapoda</taxon>
        <taxon>Insecta</taxon>
        <taxon>Pterygota</taxon>
        <taxon>Neoptera</taxon>
        <taxon>Paraneoptera</taxon>
        <taxon>Psocodea</taxon>
        <taxon>Troctomorpha</taxon>
        <taxon>Phthiraptera</taxon>
        <taxon>Anoplura</taxon>
        <taxon>Polyplacidae</taxon>
        <taxon>Polyplax</taxon>
    </lineage>
</organism>
<evidence type="ECO:0000313" key="2">
    <source>
        <dbReference type="EMBL" id="KAK6620273.1"/>
    </source>
</evidence>
<evidence type="ECO:0000313" key="3">
    <source>
        <dbReference type="Proteomes" id="UP001359485"/>
    </source>
</evidence>
<evidence type="ECO:0000256" key="1">
    <source>
        <dbReference type="SAM" id="MobiDB-lite"/>
    </source>
</evidence>
<proteinExistence type="predicted"/>
<name>A0ABR1AIT2_POLSC</name>
<reference evidence="2 3" key="1">
    <citation type="submission" date="2023-09" db="EMBL/GenBank/DDBJ databases">
        <title>Genomes of two closely related lineages of the louse Polyplax serrata with different host specificities.</title>
        <authorList>
            <person name="Martinu J."/>
            <person name="Tarabai H."/>
            <person name="Stefka J."/>
            <person name="Hypsa V."/>
        </authorList>
    </citation>
    <scope>NUCLEOTIDE SEQUENCE [LARGE SCALE GENOMIC DNA]</scope>
    <source>
        <strain evidence="2">98ZLc_SE</strain>
    </source>
</reference>
<dbReference type="Proteomes" id="UP001359485">
    <property type="component" value="Unassembled WGS sequence"/>
</dbReference>